<dbReference type="InterPro" id="IPR002885">
    <property type="entry name" value="PPR_rpt"/>
</dbReference>
<evidence type="ECO:0000313" key="4">
    <source>
        <dbReference type="Proteomes" id="UP000317650"/>
    </source>
</evidence>
<dbReference type="PANTHER" id="PTHR47926">
    <property type="entry name" value="PENTATRICOPEPTIDE REPEAT-CONTAINING PROTEIN"/>
    <property type="match status" value="1"/>
</dbReference>
<accession>A0A4S8JZM0</accession>
<dbReference type="Pfam" id="PF13041">
    <property type="entry name" value="PPR_2"/>
    <property type="match status" value="1"/>
</dbReference>
<dbReference type="EMBL" id="PYDT01000003">
    <property type="protein sequence ID" value="THU67836.1"/>
    <property type="molecule type" value="Genomic_DNA"/>
</dbReference>
<dbReference type="FunFam" id="1.25.40.10:FF:000348">
    <property type="entry name" value="Pentatricopeptide repeat-containing protein chloroplastic"/>
    <property type="match status" value="1"/>
</dbReference>
<evidence type="ECO:0000313" key="3">
    <source>
        <dbReference type="EMBL" id="THU67836.1"/>
    </source>
</evidence>
<proteinExistence type="predicted"/>
<dbReference type="InterPro" id="IPR046960">
    <property type="entry name" value="PPR_At4g14850-like_plant"/>
</dbReference>
<dbReference type="NCBIfam" id="TIGR00756">
    <property type="entry name" value="PPR"/>
    <property type="match status" value="3"/>
</dbReference>
<dbReference type="GO" id="GO:0003723">
    <property type="term" value="F:RNA binding"/>
    <property type="evidence" value="ECO:0007669"/>
    <property type="project" value="InterPro"/>
</dbReference>
<organism evidence="3 4">
    <name type="scientific">Musa balbisiana</name>
    <name type="common">Banana</name>
    <dbReference type="NCBI Taxonomy" id="52838"/>
    <lineage>
        <taxon>Eukaryota</taxon>
        <taxon>Viridiplantae</taxon>
        <taxon>Streptophyta</taxon>
        <taxon>Embryophyta</taxon>
        <taxon>Tracheophyta</taxon>
        <taxon>Spermatophyta</taxon>
        <taxon>Magnoliopsida</taxon>
        <taxon>Liliopsida</taxon>
        <taxon>Zingiberales</taxon>
        <taxon>Musaceae</taxon>
        <taxon>Musa</taxon>
    </lineage>
</organism>
<feature type="repeat" description="PPR" evidence="2">
    <location>
        <begin position="152"/>
        <end position="186"/>
    </location>
</feature>
<reference evidence="3 4" key="1">
    <citation type="journal article" date="2019" name="Nat. Plants">
        <title>Genome sequencing of Musa balbisiana reveals subgenome evolution and function divergence in polyploid bananas.</title>
        <authorList>
            <person name="Yao X."/>
        </authorList>
    </citation>
    <scope>NUCLEOTIDE SEQUENCE [LARGE SCALE GENOMIC DNA]</scope>
    <source>
        <strain evidence="4">cv. DH-PKW</strain>
        <tissue evidence="3">Leaves</tissue>
    </source>
</reference>
<dbReference type="STRING" id="52838.A0A4S8JZM0"/>
<name>A0A4S8JZM0_MUSBA</name>
<protein>
    <recommendedName>
        <fullName evidence="5">Pentacotripeptide-repeat region of PRORP domain-containing protein</fullName>
    </recommendedName>
</protein>
<dbReference type="Gene3D" id="1.25.40.10">
    <property type="entry name" value="Tetratricopeptide repeat domain"/>
    <property type="match status" value="2"/>
</dbReference>
<dbReference type="Pfam" id="PF01535">
    <property type="entry name" value="PPR"/>
    <property type="match status" value="4"/>
</dbReference>
<dbReference type="InterPro" id="IPR011990">
    <property type="entry name" value="TPR-like_helical_dom_sf"/>
</dbReference>
<comment type="caution">
    <text evidence="3">The sequence shown here is derived from an EMBL/GenBank/DDBJ whole genome shotgun (WGS) entry which is preliminary data.</text>
</comment>
<feature type="repeat" description="PPR" evidence="2">
    <location>
        <begin position="20"/>
        <end position="54"/>
    </location>
</feature>
<gene>
    <name evidence="3" type="ORF">C4D60_Mb05t28870</name>
</gene>
<keyword evidence="4" id="KW-1185">Reference proteome</keyword>
<dbReference type="Proteomes" id="UP000317650">
    <property type="component" value="Chromosome 5"/>
</dbReference>
<dbReference type="PROSITE" id="PS51375">
    <property type="entry name" value="PPR"/>
    <property type="match status" value="2"/>
</dbReference>
<sequence length="211" mass="23268">MKSGYTDAARELFDKMPNQNMESWNTMISGYAKCQQLDMARELFDDMPAKNVVSWSAMITAYAQGDCPFEALSLFEEMRRLDVTPNCAAVGSVLSVCSQMGALEQGRQVHSYIETNKMNMDPTIGTALIDMYAKCGCIDRAVKVFDALVPKDVFSWTAMIGGLAINGHAAEALELSGQMERDAVKPNEVTFIGVLWRLQPWWSGGSSKAVL</sequence>
<dbReference type="GO" id="GO:0009451">
    <property type="term" value="P:RNA modification"/>
    <property type="evidence" value="ECO:0007669"/>
    <property type="project" value="InterPro"/>
</dbReference>
<dbReference type="PANTHER" id="PTHR47926:SF537">
    <property type="entry name" value="PENTACOTRIPEPTIDE-REPEAT REGION OF PRORP DOMAIN-CONTAINING PROTEIN"/>
    <property type="match status" value="1"/>
</dbReference>
<evidence type="ECO:0000256" key="1">
    <source>
        <dbReference type="ARBA" id="ARBA00022737"/>
    </source>
</evidence>
<dbReference type="AlphaFoldDB" id="A0A4S8JZM0"/>
<evidence type="ECO:0000256" key="2">
    <source>
        <dbReference type="PROSITE-ProRule" id="PRU00708"/>
    </source>
</evidence>
<keyword evidence="1" id="KW-0677">Repeat</keyword>
<evidence type="ECO:0008006" key="5">
    <source>
        <dbReference type="Google" id="ProtNLM"/>
    </source>
</evidence>